<dbReference type="Pfam" id="PF02277">
    <property type="entry name" value="DBI_PRT"/>
    <property type="match status" value="1"/>
</dbReference>
<evidence type="ECO:0000256" key="10">
    <source>
        <dbReference type="HAMAP-Rule" id="MF_00230"/>
    </source>
</evidence>
<protein>
    <recommendedName>
        <fullName evidence="4 10">Nicotinate-nucleotide--dimethylbenzimidazole phosphoribosyltransferase</fullName>
        <shortName evidence="10">NN:DBI PRT</shortName>
        <ecNumber evidence="3 10">2.4.2.21</ecNumber>
    </recommendedName>
    <alternativeName>
        <fullName evidence="8 10">N(1)-alpha-phosphoribosyltransferase</fullName>
    </alternativeName>
</protein>
<dbReference type="PANTHER" id="PTHR43463">
    <property type="entry name" value="NICOTINATE-NUCLEOTIDE--DIMETHYLBENZIMIDAZOLE PHOSPHORIBOSYLTRANSFERASE"/>
    <property type="match status" value="1"/>
</dbReference>
<proteinExistence type="inferred from homology"/>
<sequence length="345" mass="35242">MNWIEQAVKPLDPQAVAAATARQQQLTKPAGALGELEVLAIRLAGMQGRTCPQLDRVSIAVFAADHGVAAEGVSAYPQAVTAEMVRNFAQGGAAISVAAHALGAELRVWNLGTVVELEPLPGVESRVIAAQSGNLLRAAAMTSVQLQQALDVGREAVLHLPAELFIGGEMGIGNTTAATALAAALLAAPVADLVGPGTGLDAKGVAHKCRIIEQALARHGDDRAPLALLASLGGFEIAALTGAYLACAQQGTPVLVDGFICTVAALLACRINAGVADWLIFAHHSAEPGYQRLCAMLPSRPLLDLGLRLGEGSGAATAVPLLRMACTLHAGMATFAEAAVSEQDG</sequence>
<keyword evidence="6 10" id="KW-0328">Glycosyltransferase</keyword>
<dbReference type="OrthoDB" id="9781491at2"/>
<dbReference type="PANTHER" id="PTHR43463:SF1">
    <property type="entry name" value="NICOTINATE-NUCLEOTIDE--DIMETHYLBENZIMIDAZOLE PHOSPHORIBOSYLTRANSFERASE"/>
    <property type="match status" value="1"/>
</dbReference>
<dbReference type="RefSeq" id="WP_106592604.1">
    <property type="nucleotide sequence ID" value="NZ_PYGI01000019.1"/>
</dbReference>
<evidence type="ECO:0000313" key="11">
    <source>
        <dbReference type="EMBL" id="PSL12203.1"/>
    </source>
</evidence>
<dbReference type="CDD" id="cd02439">
    <property type="entry name" value="DMB-PRT_CobT"/>
    <property type="match status" value="1"/>
</dbReference>
<keyword evidence="5 10" id="KW-0169">Cobalamin biosynthesis</keyword>
<dbReference type="InterPro" id="IPR017846">
    <property type="entry name" value="Nict_dMeBzImd_PRibTrfase_bact"/>
</dbReference>
<organism evidence="11 12">
    <name type="scientific">Marinobacterium halophilum</name>
    <dbReference type="NCBI Taxonomy" id="267374"/>
    <lineage>
        <taxon>Bacteria</taxon>
        <taxon>Pseudomonadati</taxon>
        <taxon>Pseudomonadota</taxon>
        <taxon>Gammaproteobacteria</taxon>
        <taxon>Oceanospirillales</taxon>
        <taxon>Oceanospirillaceae</taxon>
        <taxon>Marinobacterium</taxon>
    </lineage>
</organism>
<evidence type="ECO:0000256" key="3">
    <source>
        <dbReference type="ARBA" id="ARBA00011991"/>
    </source>
</evidence>
<dbReference type="Proteomes" id="UP000242133">
    <property type="component" value="Unassembled WGS sequence"/>
</dbReference>
<dbReference type="GO" id="GO:0008939">
    <property type="term" value="F:nicotinate-nucleotide-dimethylbenzimidazole phosphoribosyltransferase activity"/>
    <property type="evidence" value="ECO:0007669"/>
    <property type="project" value="UniProtKB-UniRule"/>
</dbReference>
<feature type="active site" description="Proton acceptor" evidence="10">
    <location>
        <position position="311"/>
    </location>
</feature>
<comment type="function">
    <text evidence="10">Catalyzes the synthesis of alpha-ribazole-5'-phosphate from nicotinate mononucleotide (NAMN) and 5,6-dimethylbenzimidazole (DMB).</text>
</comment>
<reference evidence="11 12" key="1">
    <citation type="submission" date="2018-03" db="EMBL/GenBank/DDBJ databases">
        <title>Genomic Encyclopedia of Archaeal and Bacterial Type Strains, Phase II (KMG-II): from individual species to whole genera.</title>
        <authorList>
            <person name="Goeker M."/>
        </authorList>
    </citation>
    <scope>NUCLEOTIDE SEQUENCE [LARGE SCALE GENOMIC DNA]</scope>
    <source>
        <strain evidence="11 12">DSM 17586</strain>
    </source>
</reference>
<comment type="similarity">
    <text evidence="2 10">Belongs to the CobT family.</text>
</comment>
<dbReference type="InterPro" id="IPR003200">
    <property type="entry name" value="Nict_dMeBzImd_PRibTrfase"/>
</dbReference>
<evidence type="ECO:0000256" key="5">
    <source>
        <dbReference type="ARBA" id="ARBA00022573"/>
    </source>
</evidence>
<dbReference type="NCBIfam" id="TIGR03160">
    <property type="entry name" value="cobT_DBIPRT"/>
    <property type="match status" value="1"/>
</dbReference>
<dbReference type="FunFam" id="3.40.50.10210:FF:000001">
    <property type="entry name" value="Nicotinate-nucleotide--dimethylbenzimidazole phosphoribosyltransferase"/>
    <property type="match status" value="1"/>
</dbReference>
<evidence type="ECO:0000256" key="9">
    <source>
        <dbReference type="ARBA" id="ARBA00047340"/>
    </source>
</evidence>
<dbReference type="InterPro" id="IPR036087">
    <property type="entry name" value="Nict_dMeBzImd_PRibTrfase_sf"/>
</dbReference>
<dbReference type="SUPFAM" id="SSF52733">
    <property type="entry name" value="Nicotinate mononucleotide:5,6-dimethylbenzimidazole phosphoribosyltransferase (CobT)"/>
    <property type="match status" value="1"/>
</dbReference>
<dbReference type="Gene3D" id="1.10.1610.10">
    <property type="match status" value="1"/>
</dbReference>
<keyword evidence="7 10" id="KW-0808">Transferase</keyword>
<dbReference type="HAMAP" id="MF_00230">
    <property type="entry name" value="CobT"/>
    <property type="match status" value="1"/>
</dbReference>
<evidence type="ECO:0000256" key="7">
    <source>
        <dbReference type="ARBA" id="ARBA00022679"/>
    </source>
</evidence>
<evidence type="ECO:0000313" key="12">
    <source>
        <dbReference type="Proteomes" id="UP000242133"/>
    </source>
</evidence>
<comment type="pathway">
    <text evidence="1 10">Nucleoside biosynthesis; alpha-ribazole biosynthesis; alpha-ribazole from 5,6-dimethylbenzimidazole: step 1/2.</text>
</comment>
<name>A0A2P8ERY6_9GAMM</name>
<accession>A0A2P8ERY6</accession>
<evidence type="ECO:0000256" key="8">
    <source>
        <dbReference type="ARBA" id="ARBA00030686"/>
    </source>
</evidence>
<comment type="catalytic activity">
    <reaction evidence="9 10">
        <text>5,6-dimethylbenzimidazole + nicotinate beta-D-ribonucleotide = alpha-ribazole 5'-phosphate + nicotinate + H(+)</text>
        <dbReference type="Rhea" id="RHEA:11196"/>
        <dbReference type="ChEBI" id="CHEBI:15378"/>
        <dbReference type="ChEBI" id="CHEBI:15890"/>
        <dbReference type="ChEBI" id="CHEBI:32544"/>
        <dbReference type="ChEBI" id="CHEBI:57502"/>
        <dbReference type="ChEBI" id="CHEBI:57918"/>
        <dbReference type="EC" id="2.4.2.21"/>
    </reaction>
</comment>
<gene>
    <name evidence="10" type="primary">cobT</name>
    <name evidence="11" type="ORF">CLV44_11937</name>
</gene>
<dbReference type="EC" id="2.4.2.21" evidence="3 10"/>
<keyword evidence="12" id="KW-1185">Reference proteome</keyword>
<dbReference type="InterPro" id="IPR023195">
    <property type="entry name" value="Nict_dMeBzImd_PRibTrfase_N"/>
</dbReference>
<dbReference type="GO" id="GO:0009236">
    <property type="term" value="P:cobalamin biosynthetic process"/>
    <property type="evidence" value="ECO:0007669"/>
    <property type="project" value="UniProtKB-UniRule"/>
</dbReference>
<dbReference type="EMBL" id="PYGI01000019">
    <property type="protein sequence ID" value="PSL12203.1"/>
    <property type="molecule type" value="Genomic_DNA"/>
</dbReference>
<evidence type="ECO:0000256" key="6">
    <source>
        <dbReference type="ARBA" id="ARBA00022676"/>
    </source>
</evidence>
<dbReference type="AlphaFoldDB" id="A0A2P8ERY6"/>
<dbReference type="NCBIfam" id="NF000996">
    <property type="entry name" value="PRK00105.1"/>
    <property type="match status" value="1"/>
</dbReference>
<dbReference type="Gene3D" id="3.40.50.10210">
    <property type="match status" value="1"/>
</dbReference>
<evidence type="ECO:0000256" key="2">
    <source>
        <dbReference type="ARBA" id="ARBA00007110"/>
    </source>
</evidence>
<evidence type="ECO:0000256" key="4">
    <source>
        <dbReference type="ARBA" id="ARBA00015486"/>
    </source>
</evidence>
<evidence type="ECO:0000256" key="1">
    <source>
        <dbReference type="ARBA" id="ARBA00005049"/>
    </source>
</evidence>
<comment type="caution">
    <text evidence="11">The sequence shown here is derived from an EMBL/GenBank/DDBJ whole genome shotgun (WGS) entry which is preliminary data.</text>
</comment>
<dbReference type="UniPathway" id="UPA00061">
    <property type="reaction ID" value="UER00516"/>
</dbReference>